<dbReference type="PANTHER" id="PTHR24305:SF168">
    <property type="entry name" value="P450, PUTATIVE (EUROFUNG)-RELATED"/>
    <property type="match status" value="1"/>
</dbReference>
<dbReference type="AlphaFoldDB" id="A0A194WX33"/>
<dbReference type="GO" id="GO:0005506">
    <property type="term" value="F:iron ion binding"/>
    <property type="evidence" value="ECO:0007669"/>
    <property type="project" value="InterPro"/>
</dbReference>
<dbReference type="InterPro" id="IPR050121">
    <property type="entry name" value="Cytochrome_P450_monoxygenase"/>
</dbReference>
<dbReference type="KEGG" id="psco:LY89DRAFT_699775"/>
<dbReference type="RefSeq" id="XP_018066893.1">
    <property type="nucleotide sequence ID" value="XM_018217080.1"/>
</dbReference>
<comment type="cofactor">
    <cofactor evidence="1">
        <name>heme</name>
        <dbReference type="ChEBI" id="CHEBI:30413"/>
    </cofactor>
</comment>
<dbReference type="InterPro" id="IPR036396">
    <property type="entry name" value="Cyt_P450_sf"/>
</dbReference>
<dbReference type="PRINTS" id="PR00385">
    <property type="entry name" value="P450"/>
</dbReference>
<dbReference type="GeneID" id="28826806"/>
<dbReference type="EMBL" id="KQ947424">
    <property type="protein sequence ID" value="KUJ12538.1"/>
    <property type="molecule type" value="Genomic_DNA"/>
</dbReference>
<dbReference type="Proteomes" id="UP000070700">
    <property type="component" value="Unassembled WGS sequence"/>
</dbReference>
<keyword evidence="1" id="KW-0349">Heme</keyword>
<protein>
    <submittedName>
        <fullName evidence="3">Cytochrome P450</fullName>
    </submittedName>
</protein>
<feature type="binding site" description="axial binding residue" evidence="1">
    <location>
        <position position="449"/>
    </location>
    <ligand>
        <name>heme</name>
        <dbReference type="ChEBI" id="CHEBI:30413"/>
    </ligand>
    <ligandPart>
        <name>Fe</name>
        <dbReference type="ChEBI" id="CHEBI:18248"/>
    </ligandPart>
</feature>
<evidence type="ECO:0000313" key="4">
    <source>
        <dbReference type="Proteomes" id="UP000070700"/>
    </source>
</evidence>
<dbReference type="SUPFAM" id="SSF48264">
    <property type="entry name" value="Cytochrome P450"/>
    <property type="match status" value="1"/>
</dbReference>
<keyword evidence="1" id="KW-0408">Iron</keyword>
<keyword evidence="1" id="KW-0479">Metal-binding</keyword>
<keyword evidence="2" id="KW-1133">Transmembrane helix</keyword>
<reference evidence="3 4" key="1">
    <citation type="submission" date="2015-10" db="EMBL/GenBank/DDBJ databases">
        <title>Full genome of DAOMC 229536 Phialocephala scopiformis, a fungal endophyte of spruce producing the potent anti-insectan compound rugulosin.</title>
        <authorList>
            <consortium name="DOE Joint Genome Institute"/>
            <person name="Walker A.K."/>
            <person name="Frasz S.L."/>
            <person name="Seifert K.A."/>
            <person name="Miller J.D."/>
            <person name="Mondo S.J."/>
            <person name="Labutti K."/>
            <person name="Lipzen A."/>
            <person name="Dockter R."/>
            <person name="Kennedy M."/>
            <person name="Grigoriev I.V."/>
            <person name="Spatafora J.W."/>
        </authorList>
    </citation>
    <scope>NUCLEOTIDE SEQUENCE [LARGE SCALE GENOMIC DNA]</scope>
    <source>
        <strain evidence="3 4">CBS 120377</strain>
    </source>
</reference>
<dbReference type="InParanoid" id="A0A194WX33"/>
<dbReference type="GO" id="GO:0016705">
    <property type="term" value="F:oxidoreductase activity, acting on paired donors, with incorporation or reduction of molecular oxygen"/>
    <property type="evidence" value="ECO:0007669"/>
    <property type="project" value="InterPro"/>
</dbReference>
<dbReference type="InterPro" id="IPR001128">
    <property type="entry name" value="Cyt_P450"/>
</dbReference>
<gene>
    <name evidence="3" type="ORF">LY89DRAFT_699775</name>
</gene>
<keyword evidence="4" id="KW-1185">Reference proteome</keyword>
<name>A0A194WX33_MOLSC</name>
<organism evidence="3 4">
    <name type="scientific">Mollisia scopiformis</name>
    <name type="common">Conifer needle endophyte fungus</name>
    <name type="synonym">Phialocephala scopiformis</name>
    <dbReference type="NCBI Taxonomy" id="149040"/>
    <lineage>
        <taxon>Eukaryota</taxon>
        <taxon>Fungi</taxon>
        <taxon>Dikarya</taxon>
        <taxon>Ascomycota</taxon>
        <taxon>Pezizomycotina</taxon>
        <taxon>Leotiomycetes</taxon>
        <taxon>Helotiales</taxon>
        <taxon>Mollisiaceae</taxon>
        <taxon>Mollisia</taxon>
    </lineage>
</organism>
<dbReference type="PRINTS" id="PR00463">
    <property type="entry name" value="EP450I"/>
</dbReference>
<keyword evidence="2" id="KW-0472">Membrane</keyword>
<sequence>MEPRSLLISTLCQHSILLGLLILFAGAFFVRVIWSYRRLQAFKGPFWASISPIWLAMHTMSGKLHLRLGEVNRQYGSLARIAPNFLLTNDPFFLRRMSSVRSPYTKGKSYDGMKLDPDAQNTLSEKDEQKHTAMRAKVANGYAGKDNMSLESSIDVHVMDMVHLIENHFLSIHGAYRPMDLARIAQYFTVDVLTDIAFSRPFNMLKNNDDIHDYIETVRSSLPVLQARANIPFIKTFLEIGFLRRILPTTTQDKFGMGTMLAVAKEAAAERFRPDAKPQNDMLGSFVRNGLTQAQTAAEALLQIIVGVDSTATAVRTIMYHIMTNPRILQKLHAELDNAVLTRPVLLDSEAASLPYLQACIQEGLRHWPPIAALTLKVVPAGGDTYNGVFIPGGTEIAYSAWALHHSKAIFGQDADIYRPERWLEAEGEELREMKGTVDLVFGSGKYRCLGKKIAGLELNKIFAEMFLRFDFAVIDPQKGFKSRFHGLFMQSDMNVVVYPRNQV</sequence>
<evidence type="ECO:0000313" key="3">
    <source>
        <dbReference type="EMBL" id="KUJ12538.1"/>
    </source>
</evidence>
<proteinExistence type="predicted"/>
<accession>A0A194WX33</accession>
<dbReference type="OrthoDB" id="1470350at2759"/>
<dbReference type="GO" id="GO:0004497">
    <property type="term" value="F:monooxygenase activity"/>
    <property type="evidence" value="ECO:0007669"/>
    <property type="project" value="InterPro"/>
</dbReference>
<dbReference type="InterPro" id="IPR002401">
    <property type="entry name" value="Cyt_P450_E_grp-I"/>
</dbReference>
<dbReference type="CDD" id="cd11060">
    <property type="entry name" value="CYP57A1-like"/>
    <property type="match status" value="1"/>
</dbReference>
<dbReference type="PANTHER" id="PTHR24305">
    <property type="entry name" value="CYTOCHROME P450"/>
    <property type="match status" value="1"/>
</dbReference>
<evidence type="ECO:0000256" key="1">
    <source>
        <dbReference type="PIRSR" id="PIRSR602401-1"/>
    </source>
</evidence>
<keyword evidence="2" id="KW-0812">Transmembrane</keyword>
<dbReference type="Pfam" id="PF00067">
    <property type="entry name" value="p450"/>
    <property type="match status" value="1"/>
</dbReference>
<dbReference type="Gene3D" id="1.10.630.10">
    <property type="entry name" value="Cytochrome P450"/>
    <property type="match status" value="1"/>
</dbReference>
<feature type="transmembrane region" description="Helical" evidence="2">
    <location>
        <begin position="6"/>
        <end position="34"/>
    </location>
</feature>
<evidence type="ECO:0000256" key="2">
    <source>
        <dbReference type="SAM" id="Phobius"/>
    </source>
</evidence>
<dbReference type="GO" id="GO:0020037">
    <property type="term" value="F:heme binding"/>
    <property type="evidence" value="ECO:0007669"/>
    <property type="project" value="InterPro"/>
</dbReference>